<reference evidence="2 3" key="1">
    <citation type="journal article" date="2013" name="PLoS ONE">
        <title>Predicting the Proteins of Angomonas deanei, Strigomonas culicis and Their Respective Endosymbionts Reveals New Aspects of the Trypanosomatidae Family.</title>
        <authorList>
            <person name="Motta M.C."/>
            <person name="Martins A.C."/>
            <person name="de Souza S.S."/>
            <person name="Catta-Preta C.M."/>
            <person name="Silva R."/>
            <person name="Klein C.C."/>
            <person name="de Almeida L.G."/>
            <person name="de Lima Cunha O."/>
            <person name="Ciapina L.P."/>
            <person name="Brocchi M."/>
            <person name="Colabardini A.C."/>
            <person name="de Araujo Lima B."/>
            <person name="Machado C.R."/>
            <person name="de Almeida Soares C.M."/>
            <person name="Probst C.M."/>
            <person name="de Menezes C.B."/>
            <person name="Thompson C.E."/>
            <person name="Bartholomeu D.C."/>
            <person name="Gradia D.F."/>
            <person name="Pavoni D.P."/>
            <person name="Grisard E.C."/>
            <person name="Fantinatti-Garboggini F."/>
            <person name="Marchini F.K."/>
            <person name="Rodrigues-Luiz G.F."/>
            <person name="Wagner G."/>
            <person name="Goldman G.H."/>
            <person name="Fietto J.L."/>
            <person name="Elias M.C."/>
            <person name="Goldman M.H."/>
            <person name="Sagot M.F."/>
            <person name="Pereira M."/>
            <person name="Stoco P.H."/>
            <person name="de Mendonca-Neto R.P."/>
            <person name="Teixeira S.M."/>
            <person name="Maciel T.E."/>
            <person name="de Oliveira Mendes T.A."/>
            <person name="Urmenyi T.P."/>
            <person name="de Souza W."/>
            <person name="Schenkman S."/>
            <person name="de Vasconcelos A.T."/>
        </authorList>
    </citation>
    <scope>NUCLEOTIDE SEQUENCE [LARGE SCALE GENOMIC DNA]</scope>
</reference>
<dbReference type="Proteomes" id="UP000015354">
    <property type="component" value="Unassembled WGS sequence"/>
</dbReference>
<proteinExistence type="predicted"/>
<dbReference type="EMBL" id="ATMH01012004">
    <property type="protein sequence ID" value="EPY15521.1"/>
    <property type="molecule type" value="Genomic_DNA"/>
</dbReference>
<accession>S9ULF9</accession>
<evidence type="ECO:0000313" key="2">
    <source>
        <dbReference type="EMBL" id="EPY15521.1"/>
    </source>
</evidence>
<feature type="domain" description="Serine/threonine-protein kinase mTOR" evidence="1">
    <location>
        <begin position="36"/>
        <end position="128"/>
    </location>
</feature>
<dbReference type="Pfam" id="PF11865">
    <property type="entry name" value="mTOR_dom"/>
    <property type="match status" value="1"/>
</dbReference>
<evidence type="ECO:0000313" key="3">
    <source>
        <dbReference type="Proteomes" id="UP000015354"/>
    </source>
</evidence>
<gene>
    <name evidence="2" type="ORF">STCU_11957</name>
</gene>
<dbReference type="AlphaFoldDB" id="S9ULF9"/>
<name>S9ULF9_9TRYP</name>
<evidence type="ECO:0000259" key="1">
    <source>
        <dbReference type="Pfam" id="PF11865"/>
    </source>
</evidence>
<organism evidence="2 3">
    <name type="scientific">Strigomonas culicis</name>
    <dbReference type="NCBI Taxonomy" id="28005"/>
    <lineage>
        <taxon>Eukaryota</taxon>
        <taxon>Discoba</taxon>
        <taxon>Euglenozoa</taxon>
        <taxon>Kinetoplastea</taxon>
        <taxon>Metakinetoplastina</taxon>
        <taxon>Trypanosomatida</taxon>
        <taxon>Trypanosomatidae</taxon>
        <taxon>Strigomonadinae</taxon>
        <taxon>Strigomonas</taxon>
    </lineage>
</organism>
<protein>
    <recommendedName>
        <fullName evidence="1">Serine/threonine-protein kinase mTOR domain-containing protein</fullName>
    </recommendedName>
</protein>
<sequence length="135" mass="15162">MQATLNIVNYGDCSSRRQAALETLTAILTALNVSDYDQSVDLFRSLARILRRESEETTSVIAEAMRVISTMGAINPVKIRKILILLQSDEIEDKEVVVTPGLAHYKPRLRVHPNIGEKYPSVVLYFLVEEHAAHD</sequence>
<comment type="caution">
    <text evidence="2">The sequence shown here is derived from an EMBL/GenBank/DDBJ whole genome shotgun (WGS) entry which is preliminary data.</text>
</comment>
<keyword evidence="3" id="KW-1185">Reference proteome</keyword>
<dbReference type="InterPro" id="IPR024585">
    <property type="entry name" value="mTOR_dom"/>
</dbReference>